<keyword evidence="16" id="KW-1185">Reference proteome</keyword>
<keyword evidence="4 10" id="KW-0812">Transmembrane</keyword>
<dbReference type="InterPro" id="IPR000531">
    <property type="entry name" value="Beta-barrel_TonB"/>
</dbReference>
<dbReference type="InterPro" id="IPR008969">
    <property type="entry name" value="CarboxyPept-like_regulatory"/>
</dbReference>
<comment type="similarity">
    <text evidence="10 11">Belongs to the TonB-dependent receptor family.</text>
</comment>
<keyword evidence="9 10" id="KW-0998">Cell outer membrane</keyword>
<dbReference type="InterPro" id="IPR037066">
    <property type="entry name" value="Plug_dom_sf"/>
</dbReference>
<keyword evidence="8" id="KW-0675">Receptor</keyword>
<dbReference type="GO" id="GO:0009279">
    <property type="term" value="C:cell outer membrane"/>
    <property type="evidence" value="ECO:0007669"/>
    <property type="project" value="UniProtKB-SubCell"/>
</dbReference>
<dbReference type="HOGENOM" id="CLU_016599_0_0_10"/>
<evidence type="ECO:0000259" key="14">
    <source>
        <dbReference type="Pfam" id="PF07715"/>
    </source>
</evidence>
<evidence type="ECO:0000256" key="1">
    <source>
        <dbReference type="ARBA" id="ARBA00004571"/>
    </source>
</evidence>
<name>K9E933_9BACE</name>
<proteinExistence type="inferred from homology"/>
<evidence type="ECO:0000256" key="7">
    <source>
        <dbReference type="ARBA" id="ARBA00023136"/>
    </source>
</evidence>
<feature type="chain" id="PRO_5003926894" evidence="12">
    <location>
        <begin position="27"/>
        <end position="788"/>
    </location>
</feature>
<keyword evidence="5 12" id="KW-0732">Signal</keyword>
<dbReference type="EMBL" id="ADLF01000002">
    <property type="protein sequence ID" value="EKU92326.1"/>
    <property type="molecule type" value="Genomic_DNA"/>
</dbReference>
<dbReference type="RefSeq" id="WP_009128235.1">
    <property type="nucleotide sequence ID" value="NZ_JH992940.1"/>
</dbReference>
<evidence type="ECO:0000256" key="11">
    <source>
        <dbReference type="RuleBase" id="RU003357"/>
    </source>
</evidence>
<dbReference type="PATRIC" id="fig|742727.4.peg.776"/>
<feature type="signal peptide" evidence="12">
    <location>
        <begin position="1"/>
        <end position="26"/>
    </location>
</feature>
<evidence type="ECO:0000256" key="6">
    <source>
        <dbReference type="ARBA" id="ARBA00023077"/>
    </source>
</evidence>
<dbReference type="InterPro" id="IPR039426">
    <property type="entry name" value="TonB-dep_rcpt-like"/>
</dbReference>
<dbReference type="Gene3D" id="2.40.170.20">
    <property type="entry name" value="TonB-dependent receptor, beta-barrel domain"/>
    <property type="match status" value="1"/>
</dbReference>
<dbReference type="Pfam" id="PF07715">
    <property type="entry name" value="Plug"/>
    <property type="match status" value="1"/>
</dbReference>
<dbReference type="AlphaFoldDB" id="K9E933"/>
<dbReference type="GO" id="GO:0015344">
    <property type="term" value="F:siderophore uptake transmembrane transporter activity"/>
    <property type="evidence" value="ECO:0007669"/>
    <property type="project" value="TreeGrafter"/>
</dbReference>
<feature type="domain" description="TonB-dependent receptor plug" evidence="14">
    <location>
        <begin position="154"/>
        <end position="230"/>
    </location>
</feature>
<evidence type="ECO:0000313" key="15">
    <source>
        <dbReference type="EMBL" id="EKU92326.1"/>
    </source>
</evidence>
<gene>
    <name evidence="15" type="ORF">HMPREF9447_00776</name>
</gene>
<dbReference type="Pfam" id="PF13715">
    <property type="entry name" value="CarbopepD_reg_2"/>
    <property type="match status" value="1"/>
</dbReference>
<dbReference type="Proteomes" id="UP000009872">
    <property type="component" value="Unassembled WGS sequence"/>
</dbReference>
<dbReference type="eggNOG" id="COG4771">
    <property type="taxonomic scope" value="Bacteria"/>
</dbReference>
<evidence type="ECO:0000313" key="16">
    <source>
        <dbReference type="Proteomes" id="UP000009872"/>
    </source>
</evidence>
<comment type="caution">
    <text evidence="15">The sequence shown here is derived from an EMBL/GenBank/DDBJ whole genome shotgun (WGS) entry which is preliminary data.</text>
</comment>
<evidence type="ECO:0000256" key="3">
    <source>
        <dbReference type="ARBA" id="ARBA00022452"/>
    </source>
</evidence>
<dbReference type="InterPro" id="IPR012910">
    <property type="entry name" value="Plug_dom"/>
</dbReference>
<feature type="domain" description="TonB-dependent receptor-like beta-barrel" evidence="13">
    <location>
        <begin position="300"/>
        <end position="748"/>
    </location>
</feature>
<dbReference type="SUPFAM" id="SSF49464">
    <property type="entry name" value="Carboxypeptidase regulatory domain-like"/>
    <property type="match status" value="1"/>
</dbReference>
<keyword evidence="3 10" id="KW-1134">Transmembrane beta strand</keyword>
<dbReference type="PROSITE" id="PS52016">
    <property type="entry name" value="TONB_DEPENDENT_REC_3"/>
    <property type="match status" value="1"/>
</dbReference>
<organism evidence="15 16">
    <name type="scientific">Bacteroides oleiciplenus YIT 12058</name>
    <dbReference type="NCBI Taxonomy" id="742727"/>
    <lineage>
        <taxon>Bacteria</taxon>
        <taxon>Pseudomonadati</taxon>
        <taxon>Bacteroidota</taxon>
        <taxon>Bacteroidia</taxon>
        <taxon>Bacteroidales</taxon>
        <taxon>Bacteroidaceae</taxon>
        <taxon>Bacteroides</taxon>
    </lineage>
</organism>
<dbReference type="STRING" id="742727.HMPREF9447_00776"/>
<dbReference type="PANTHER" id="PTHR30069">
    <property type="entry name" value="TONB-DEPENDENT OUTER MEMBRANE RECEPTOR"/>
    <property type="match status" value="1"/>
</dbReference>
<protein>
    <submittedName>
        <fullName evidence="15">Uncharacterized protein</fullName>
    </submittedName>
</protein>
<evidence type="ECO:0000256" key="5">
    <source>
        <dbReference type="ARBA" id="ARBA00022729"/>
    </source>
</evidence>
<dbReference type="Gene3D" id="2.60.40.1120">
    <property type="entry name" value="Carboxypeptidase-like, regulatory domain"/>
    <property type="match status" value="1"/>
</dbReference>
<dbReference type="Gene3D" id="2.170.130.10">
    <property type="entry name" value="TonB-dependent receptor, plug domain"/>
    <property type="match status" value="1"/>
</dbReference>
<evidence type="ECO:0000256" key="12">
    <source>
        <dbReference type="SAM" id="SignalP"/>
    </source>
</evidence>
<reference evidence="15 16" key="1">
    <citation type="submission" date="2012-09" db="EMBL/GenBank/DDBJ databases">
        <title>The Genome Sequence of Bacteroides oleiciplenus YIT 12058.</title>
        <authorList>
            <consortium name="The Broad Institute Genome Sequencing Platform"/>
            <person name="Earl A."/>
            <person name="Ward D."/>
            <person name="Feldgarden M."/>
            <person name="Gevers D."/>
            <person name="Morotomi M."/>
            <person name="Walker B."/>
            <person name="Young S.K."/>
            <person name="Zeng Q."/>
            <person name="Gargeya S."/>
            <person name="Fitzgerald M."/>
            <person name="Haas B."/>
            <person name="Abouelleil A."/>
            <person name="Alvarado L."/>
            <person name="Arachchi H.M."/>
            <person name="Berlin A.M."/>
            <person name="Chapman S.B."/>
            <person name="Goldberg J."/>
            <person name="Griggs A."/>
            <person name="Gujja S."/>
            <person name="Hansen M."/>
            <person name="Howarth C."/>
            <person name="Imamovic A."/>
            <person name="Larimer J."/>
            <person name="McCowen C."/>
            <person name="Montmayeur A."/>
            <person name="Murphy C."/>
            <person name="Neiman D."/>
            <person name="Pearson M."/>
            <person name="Priest M."/>
            <person name="Roberts A."/>
            <person name="Saif S."/>
            <person name="Shea T."/>
            <person name="Sisk P."/>
            <person name="Sykes S."/>
            <person name="Wortman J."/>
            <person name="Nusbaum C."/>
            <person name="Birren B."/>
        </authorList>
    </citation>
    <scope>NUCLEOTIDE SEQUENCE [LARGE SCALE GENOMIC DNA]</scope>
    <source>
        <strain evidence="15 16">YIT 12058</strain>
    </source>
</reference>
<evidence type="ECO:0000256" key="2">
    <source>
        <dbReference type="ARBA" id="ARBA00022448"/>
    </source>
</evidence>
<evidence type="ECO:0000256" key="8">
    <source>
        <dbReference type="ARBA" id="ARBA00023170"/>
    </source>
</evidence>
<dbReference type="OrthoDB" id="9803050at2"/>
<evidence type="ECO:0000256" key="10">
    <source>
        <dbReference type="PROSITE-ProRule" id="PRU01360"/>
    </source>
</evidence>
<keyword evidence="7 10" id="KW-0472">Membrane</keyword>
<dbReference type="Pfam" id="PF00593">
    <property type="entry name" value="TonB_dep_Rec_b-barrel"/>
    <property type="match status" value="1"/>
</dbReference>
<evidence type="ECO:0000259" key="13">
    <source>
        <dbReference type="Pfam" id="PF00593"/>
    </source>
</evidence>
<keyword evidence="2 10" id="KW-0813">Transport</keyword>
<keyword evidence="6 11" id="KW-0798">TonB box</keyword>
<comment type="subcellular location">
    <subcellularLocation>
        <location evidence="1 10">Cell outer membrane</location>
        <topology evidence="1 10">Multi-pass membrane protein</topology>
    </subcellularLocation>
</comment>
<accession>K9E933</accession>
<dbReference type="PANTHER" id="PTHR30069:SF29">
    <property type="entry name" value="HEMOGLOBIN AND HEMOGLOBIN-HAPTOGLOBIN-BINDING PROTEIN 1-RELATED"/>
    <property type="match status" value="1"/>
</dbReference>
<sequence>MVNKRINSYRRKICLVLLIFPVILYAQTAVKDDRYTISGYVTDESSGESLLGANIYDKISQVGTTTNEFGFYSITLPEGKADLQFSYIGYQTSMKILDVSLNLKLNIPLKVNQELDEIVVYGNRSETGINATRMGAINIPMEQLKGIPAVLGEVDIMKTIQMMPGVQSGAEGSSGIYVRGGGPDENLILLDGVPLYNVDHLFGFFSIFTPESVKKVDLYKGSFPARFGGRLSSVVDVRTNDGDMRKFHGTLGVGLLSAKLQFEGPIVKDRTSFNISARRSYIDVIARPFMKEEDQFNYYFYDFNAKVNHKFNDKHRLFLSVYSGTDKFSIMNQEDFKKYQSKDENSLRWGNTVAALRWNYVISPVLFSNTTVAYTEYRYQSVNKTSQKDGSYRSDYNSGIKDWTYSLDFDYLPLPKHHIKFGMIYLYHSFKPESLTGKIQNSSDDINKDFKSLLDSEIYAHESTLYVEDDFDISDRVSINAGLNLSLFHVQKKSYLSLQPRLSARFQLNRDIALKASYTQMNQNIHLLSSYTMTMPTDLWVPATKNIRPMKAHQYSLGMYYTGIHGWELSVEGYYKNVNNVLEYKDGAALMGSSYNWESKVEMGKGRSMGVEFMVQKKIGKTTGWLAYTLAKSDRKFPSGSINDGRWFPYKYDRRHNISLTVNHKFSEKIDMGASWEFRTGGTTTIGEQSTIVVRPGDDLTPSLVDYVGQRNNYRMPSSHQLSIGVNFHKKTSHGVRTWNISLFNVYNAMNPTFLFRDAKDENGNRRDVLKKVTILPLIPSVTYTYKF</sequence>
<dbReference type="GO" id="GO:0044718">
    <property type="term" value="P:siderophore transmembrane transport"/>
    <property type="evidence" value="ECO:0007669"/>
    <property type="project" value="TreeGrafter"/>
</dbReference>
<evidence type="ECO:0000256" key="4">
    <source>
        <dbReference type="ARBA" id="ARBA00022692"/>
    </source>
</evidence>
<dbReference type="SUPFAM" id="SSF56935">
    <property type="entry name" value="Porins"/>
    <property type="match status" value="1"/>
</dbReference>
<dbReference type="InterPro" id="IPR036942">
    <property type="entry name" value="Beta-barrel_TonB_sf"/>
</dbReference>
<evidence type="ECO:0000256" key="9">
    <source>
        <dbReference type="ARBA" id="ARBA00023237"/>
    </source>
</evidence>